<keyword evidence="3" id="KW-1185">Reference proteome</keyword>
<proteinExistence type="predicted"/>
<gene>
    <name evidence="2" type="ORF">SpAn4DRAFT_3892</name>
</gene>
<dbReference type="AlphaFoldDB" id="A0A0U1KVC0"/>
<evidence type="ECO:0000256" key="1">
    <source>
        <dbReference type="SAM" id="MobiDB-lite"/>
    </source>
</evidence>
<accession>A0A0U1KVC0</accession>
<dbReference type="RefSeq" id="WP_220387725.1">
    <property type="nucleotide sequence ID" value="NZ_CTRP01000004.1"/>
</dbReference>
<organism evidence="2 3">
    <name type="scientific">Sporomusa ovata</name>
    <dbReference type="NCBI Taxonomy" id="2378"/>
    <lineage>
        <taxon>Bacteria</taxon>
        <taxon>Bacillati</taxon>
        <taxon>Bacillota</taxon>
        <taxon>Negativicutes</taxon>
        <taxon>Selenomonadales</taxon>
        <taxon>Sporomusaceae</taxon>
        <taxon>Sporomusa</taxon>
    </lineage>
</organism>
<evidence type="ECO:0000313" key="2">
    <source>
        <dbReference type="EMBL" id="CQR71387.1"/>
    </source>
</evidence>
<sequence>MAQGISMGLIRPHYAPEPDRKGNISIPELDKGTFGSTIAEQFFLEDLNIGSPEGWRVY</sequence>
<evidence type="ECO:0000313" key="3">
    <source>
        <dbReference type="Proteomes" id="UP000049855"/>
    </source>
</evidence>
<feature type="region of interest" description="Disordered" evidence="1">
    <location>
        <begin position="1"/>
        <end position="25"/>
    </location>
</feature>
<name>A0A0U1KVC0_9FIRM</name>
<dbReference type="Proteomes" id="UP000049855">
    <property type="component" value="Unassembled WGS sequence"/>
</dbReference>
<reference evidence="3" key="1">
    <citation type="submission" date="2015-03" db="EMBL/GenBank/DDBJ databases">
        <authorList>
            <person name="Nijsse Bart"/>
        </authorList>
    </citation>
    <scope>NUCLEOTIDE SEQUENCE [LARGE SCALE GENOMIC DNA]</scope>
</reference>
<protein>
    <submittedName>
        <fullName evidence="2">Uncharacterized protein</fullName>
    </submittedName>
</protein>
<dbReference type="EMBL" id="CTRP01000004">
    <property type="protein sequence ID" value="CQR71387.1"/>
    <property type="molecule type" value="Genomic_DNA"/>
</dbReference>